<evidence type="ECO:0000313" key="3">
    <source>
        <dbReference type="EMBL" id="SBT79269.1"/>
    </source>
</evidence>
<feature type="region of interest" description="Disordered" evidence="1">
    <location>
        <begin position="2106"/>
        <end position="2152"/>
    </location>
</feature>
<feature type="region of interest" description="Disordered" evidence="1">
    <location>
        <begin position="3220"/>
        <end position="3261"/>
    </location>
</feature>
<sequence length="3302" mass="382599">MHRINIFYVLFVGLLGMVHSSLYKDLLMGFPYGDEYDNMVKEPRHSIFKNKRFNLDINSFGNTCILNYKEVCETANYSINVNHGISDHEIKVMLVQKESSDIISVHTLTGKFSIDGNVSFLFNNIPSLHYNIILEVADLIHNTDYDIGVNCYCEECSDNIREIDLSLMDNQIIHKVRSDSKNKLTFPQKPFVNGQYLFSKYLFFHSEINLKTVENYDQLYNNYYELVTPCSGLIMTHSEQYNINYDMSSVHCYHVYLVNKFMKKINSNGGDNGKKDNLKFVTPVYIQFDKKEENFERMIDIIHNYTIPSLPLKYENSYYVPRETNVRGSLVRINTSGIFSLSKYIYKNNRDNRMEYVHMFRIFFQLFKKFNNISDEQMLQYTTGLHLQRNVLSSAYYEKLGDTIYAEELAVLLNSLAFEFNADAIGLNRNVLMIDEKQFVSKYGNASYAHILYDQLVLKQSQGVCLLIVESIAHELSSYINNKLKKTHKTICNTLRRSNSYSNITTMFYTYELDCNMTLFYKEHYVDEDIMIRQLITNKTLLEDVQVELLYEDIFEYVLIMHATIDKRVVQNLKTYVSKYINNDSMITITVVGRKSDRTEANIDVELKKITFSINCAENCTNSNPILIEHNYDYVFISTICVENSNLPTICFPQGGYSYIFDTRLLRVHMISINPYPEPVLTVDVHRTIVENLYCVLFTNPNMIPHENALVSYRDSVCKEYLNRCKLLTTKIFIKNVVAPASIFGVKDKLKLSFSTHFDEKHEEMIQIIYYSKGNTINEHSYIVTHYSDSLYVNEQMNKIVGQRKRDQFKLSSGEVVNNMLIDDDNFYKSISSFHEKEYNIDIYHTTDKYTLIQTTKWNGNDLSLYPFGEISINYEKIKTNVFMKFLHNYIYYYNKKEIYDMATFSPYFVNVSPYNYECLGAYAYLMNKFNILVNDSLNCEALHIIIEVLLKANLGKYFIHNKNKIHLNFYKHAGGDAHTVFDMVYMEIYEPHAPLKPFIKHKLNVSIDENNLNLLYSHRNVQYINKYFSNMYVLLFKVAYLSNQYDFYTFFYDLTGIRLIDDIVMQNLDKLDVEDQKNIQNIHSLLNQEYKISIAKHTEPSEKLINEISLLAAYIVELTSSYRKKLTHGDVSSVSSVSSISSISSVSRDSRGDRRSKQVATFAEIKYFVYVNEFKYGHSKKYTINEIIHRTSKYNALVIKKKILCCSNFVDEVENALKFFILYKYVLSEDRFVPSRETKTITKAHNIIQKLLERSIPCIDYMCEEGSSSDSSTSEGAGAGISSLSELNRMVYILMDRSGYVSRKIPTSYIDLKCINLDMVNYYESIITSFKTTFDLYGALVTITMNKLLPDISIQIGKEMDNYLVYFLFRNLSVPFMGKTHRTETLELKRLLLLRSDPIDLDKDHVMFNMYVDSVDGNSLFMLEKIIFVSKGGDKLVKEVNVEYETFFVHPHNMISKEALTNKHISAYEKYYNKLVGCDHYNNGLQVCAYHPAYDYEGFTPFYVSYLENNQRKDILFKKNEDIANLISNGPVTLSKRYNIQVGGDRMLVDIYNSVQIIAHEIVSSIGINNFDSNSCGTLQLNNGHLHTPNDKDSLISNIFYDTTYCLNKGAVFRKILEVCKFRKEELERLFSIEESNILPYHLNENFAKLLTQKELLGLIFYFISVPPQVNQIVRGNFINLEISELVKSGKQGGYDISSIVEIENNESVKIERSYLTNVNKHTLAAFNTAFYTQLIEHIQKSNKNSNHVLVDDPSAVQNYMQNYINSNNACNSLIFTNSGPLSLPEDVLTYNNPSFSFIDDKIYIKKKPDTYYAFNNFFLYEGQNYLKEKYLSAILVLSPYKFASINDVIYIDIIANSFDNKNQFVLNCYPRRKYNTSFFEKAYNIQPKSVYFVCKNLAVMYLKNGLYEFNKYLIQYREGDSSSSNGKGIQVYENMPVRPIYEVKNNNIIVPNREDVHIELQRVNNRNSTNIIEYLIHVKGPVSLHVDPYVVVKPIFTRTSYLYNTKIHITDDYLTYMYPRKLKYSEFIKLPMSKDLFKDKTLTLLTVKKSTSKNNFTYNIYSLAVVKSLNLTSIIVKDLFNNEFVINVDQEKVVREGGVNTVPEVAQKEKEENRKEFSPTVSKPVDADKKDNPLAENHTDGNYDDDDDKKKKKKKACGAFFISIESRDFENGRGSGSSNDRSIPTFQEQYFFMVFSTCVIREGLASLTISGNRYHFDVEAKHLMNENIFNEIYKKINDEVKLYNGRYIVSITRTAFRNELMPEVSEGEKKIIVQRVNKDGTVYIKHNIYGIGNEKNGFHVDIFSKNKDLVPATKEREATKPSVKAPVTNENRGVETKPKDRTSYPVTEAVVDPKSKPKLDPAKKDNTNTSIIQRNYMRTVQYMINIEGTTTTVAEVDKPYIKRYIMITNLLYSSNYKINVINGNYTGICEYGFCYTDEEFLENLIDDREIVNGTFKVSIEKHVFLTKYDESKPRSESKIRRDIVKHSNLVCLVKKEFSLTIDGLSLERTVESKYAQMEKEKETTTRKRSYYAPTRKEQKQVVQLDNDSLNSRDIVEWCTYKEWNVDLSNINKHNVKLMDKAKESRTSSVSEEFKSTVQGRRMYHPLDNVPYDEIITQYIDNDINLFEGSTGGGVGNSKYIVQFDNRRNYRILRIGERKKSYQAGNRGRDGHVGSTENTQNFNHDEKHFAEFFKLLNNKPMNELYFLQMVTERNALLESNNDIVLNSSPIYLNSSSNSSTYKDEGKGQNDQFLVEIIGSDENDTGMLYTEMFIVHGYYLDEGTYYIELSRGIYTITHDSVGHKNINVSDIENLVNMSGRKLDDDSYEIYVERVLAVPNAQDALVGTGDGKDERVGTVRKVDDKEDGLIFDNIRKDLDSTLDREDSNKRRKTEFREIIPDREREVHFRSYIHLHNDGHGNRCSFNKIIDGKGKGIAEGKYFVNVLNGSYNTTIVRGPKIDNYYIKLLLNKTWTYEDNIRSEFYIDIFIYDDKKGGNIADSNNHLEYDDYYVSIKPLSSDNKDIANERNVEYVKIQGAGIRPGVYEIEMSDNKYNGKDEQGNVMDRNFAKNIMLLCYERAKNGRYHVVIIDPKKSDSEAVNKNSGVGDGDGLPADTVLTKEISKTVMVQKMYNTKWNNGLLTLDVKFTQEGNIQDGIYNVYVFADGTQKFTKMIAGRMTEFEAKELQTALKPYLESGIFEIQIVENKLKEKVSRTDRLHRSTISGRPYDGTSSVTSHPTTSYDHQSNNSHISSLKRSLFPPTDEDRVMTHYQDKDENRSLNIFHCSSFKSSNCRNIFKNQKID</sequence>
<evidence type="ECO:0000313" key="4">
    <source>
        <dbReference type="Proteomes" id="UP000219799"/>
    </source>
</evidence>
<evidence type="ECO:0000256" key="1">
    <source>
        <dbReference type="SAM" id="MobiDB-lite"/>
    </source>
</evidence>
<dbReference type="VEuPathDB" id="PlasmoDB:PmUG01_08035700"/>
<feature type="chain" id="PRO_5008678209" evidence="2">
    <location>
        <begin position="21"/>
        <end position="3302"/>
    </location>
</feature>
<proteinExistence type="predicted"/>
<reference evidence="3 4" key="1">
    <citation type="submission" date="2016-06" db="EMBL/GenBank/DDBJ databases">
        <authorList>
            <consortium name="Pathogen Informatics"/>
        </authorList>
    </citation>
    <scope>NUCLEOTIDE SEQUENCE [LARGE SCALE GENOMIC DNA]</scope>
    <source>
        <strain evidence="3">PmlGA01</strain>
    </source>
</reference>
<feature type="compositionally biased region" description="Basic and acidic residues" evidence="1">
    <location>
        <begin position="2108"/>
        <end position="2119"/>
    </location>
</feature>
<gene>
    <name evidence="3" type="primary">Cap380</name>
    <name evidence="3" type="ORF">PMLGA01_080023100</name>
</gene>
<name>A0A1C3KYF3_PLAMA</name>
<dbReference type="Proteomes" id="UP000219799">
    <property type="component" value="Chromosome 8"/>
</dbReference>
<organism evidence="3 4">
    <name type="scientific">Plasmodium malariae</name>
    <dbReference type="NCBI Taxonomy" id="5858"/>
    <lineage>
        <taxon>Eukaryota</taxon>
        <taxon>Sar</taxon>
        <taxon>Alveolata</taxon>
        <taxon>Apicomplexa</taxon>
        <taxon>Aconoidasida</taxon>
        <taxon>Haemosporida</taxon>
        <taxon>Plasmodiidae</taxon>
        <taxon>Plasmodium</taxon>
        <taxon>Plasmodium (Plasmodium)</taxon>
    </lineage>
</organism>
<dbReference type="EMBL" id="LT594496">
    <property type="protein sequence ID" value="SBT79269.1"/>
    <property type="molecule type" value="Genomic_DNA"/>
</dbReference>
<feature type="region of interest" description="Disordered" evidence="1">
    <location>
        <begin position="2662"/>
        <end position="2681"/>
    </location>
</feature>
<feature type="compositionally biased region" description="Polar residues" evidence="1">
    <location>
        <begin position="3229"/>
        <end position="3254"/>
    </location>
</feature>
<keyword evidence="2" id="KW-0732">Signal</keyword>
<evidence type="ECO:0000256" key="2">
    <source>
        <dbReference type="SAM" id="SignalP"/>
    </source>
</evidence>
<protein>
    <submittedName>
        <fullName evidence="3">Oocyst capsule protein, putative</fullName>
    </submittedName>
</protein>
<feature type="compositionally biased region" description="Basic and acidic residues" evidence="1">
    <location>
        <begin position="2127"/>
        <end position="2143"/>
    </location>
</feature>
<feature type="signal peptide" evidence="2">
    <location>
        <begin position="1"/>
        <end position="20"/>
    </location>
</feature>
<accession>A0A1C3KYF3</accession>